<sequence>MDVELVPVLEIPIMAQRRLQEIQRPPATFQQNPIEWDEYQRQLLVTAGFSDYQRVIQGCSFVRADQWSLTDLRMLVQNHLAGDKEPIPIKESCALFGGCVLIVDGVPVLVPQCCSTIADFASWEAVLTPQFTSGPFCLEGHPGPEAVKTDTRLIITCEDQDESFDQPAQPKIELEIVALAFATEQAKQIMDALSDKIDFLSTELGVAKASHFLVWGKS</sequence>
<dbReference type="Proteomes" id="UP000717634">
    <property type="component" value="Unassembled WGS sequence"/>
</dbReference>
<gene>
    <name evidence="1" type="ORF">HBN54_002688</name>
</gene>
<keyword evidence="2" id="KW-1185">Reference proteome</keyword>
<protein>
    <recommendedName>
        <fullName evidence="3">B3/B4 tRNA-binding domain-containing protein</fullName>
    </recommendedName>
</protein>
<evidence type="ECO:0000313" key="1">
    <source>
        <dbReference type="EMBL" id="NKI90089.1"/>
    </source>
</evidence>
<organism evidence="1 2">
    <name type="scientific">Hymenobacter artigasi</name>
    <dbReference type="NCBI Taxonomy" id="2719616"/>
    <lineage>
        <taxon>Bacteria</taxon>
        <taxon>Pseudomonadati</taxon>
        <taxon>Bacteroidota</taxon>
        <taxon>Cytophagia</taxon>
        <taxon>Cytophagales</taxon>
        <taxon>Hymenobacteraceae</taxon>
        <taxon>Hymenobacter</taxon>
    </lineage>
</organism>
<evidence type="ECO:0008006" key="3">
    <source>
        <dbReference type="Google" id="ProtNLM"/>
    </source>
</evidence>
<dbReference type="EMBL" id="JAAVTK010000007">
    <property type="protein sequence ID" value="NKI90089.1"/>
    <property type="molecule type" value="Genomic_DNA"/>
</dbReference>
<comment type="caution">
    <text evidence="1">The sequence shown here is derived from an EMBL/GenBank/DDBJ whole genome shotgun (WGS) entry which is preliminary data.</text>
</comment>
<proteinExistence type="predicted"/>
<reference evidence="1 2" key="1">
    <citation type="submission" date="2020-03" db="EMBL/GenBank/DDBJ databases">
        <title>Genomic Encyclopedia of Type Strains, Phase IV (KMG-V): Genome sequencing to study the core and pangenomes of soil and plant-associated prokaryotes.</title>
        <authorList>
            <person name="Whitman W."/>
        </authorList>
    </citation>
    <scope>NUCLEOTIDE SEQUENCE [LARGE SCALE GENOMIC DNA]</scope>
    <source>
        <strain evidence="1 2">1B</strain>
    </source>
</reference>
<evidence type="ECO:0000313" key="2">
    <source>
        <dbReference type="Proteomes" id="UP000717634"/>
    </source>
</evidence>
<accession>A0ABX1HJL4</accession>
<dbReference type="RefSeq" id="WP_168673692.1">
    <property type="nucleotide sequence ID" value="NZ_JAAVTK010000007.1"/>
</dbReference>
<name>A0ABX1HJL4_9BACT</name>